<dbReference type="AlphaFoldDB" id="A0A0D9VYE5"/>
<reference evidence="2" key="3">
    <citation type="submission" date="2015-04" db="UniProtKB">
        <authorList>
            <consortium name="EnsemblPlants"/>
        </authorList>
    </citation>
    <scope>IDENTIFICATION</scope>
</reference>
<reference evidence="2 3" key="1">
    <citation type="submission" date="2012-08" db="EMBL/GenBank/DDBJ databases">
        <title>Oryza genome evolution.</title>
        <authorList>
            <person name="Wing R.A."/>
        </authorList>
    </citation>
    <scope>NUCLEOTIDE SEQUENCE</scope>
</reference>
<evidence type="ECO:0000256" key="1">
    <source>
        <dbReference type="SAM" id="MobiDB-lite"/>
    </source>
</evidence>
<dbReference type="Gramene" id="LPERR03G27060.1">
    <property type="protein sequence ID" value="LPERR03G27060.1"/>
    <property type="gene ID" value="LPERR03G27060"/>
</dbReference>
<evidence type="ECO:0000313" key="3">
    <source>
        <dbReference type="Proteomes" id="UP000032180"/>
    </source>
</evidence>
<dbReference type="Proteomes" id="UP000032180">
    <property type="component" value="Chromosome 3"/>
</dbReference>
<evidence type="ECO:0000313" key="2">
    <source>
        <dbReference type="EnsemblPlants" id="LPERR03G27060.1"/>
    </source>
</evidence>
<reference evidence="3" key="2">
    <citation type="submission" date="2013-12" db="EMBL/GenBank/DDBJ databases">
        <authorList>
            <person name="Yu Y."/>
            <person name="Lee S."/>
            <person name="de Baynast K."/>
            <person name="Wissotski M."/>
            <person name="Liu L."/>
            <person name="Talag J."/>
            <person name="Goicoechea J."/>
            <person name="Angelova A."/>
            <person name="Jetty R."/>
            <person name="Kudrna D."/>
            <person name="Golser W."/>
            <person name="Rivera L."/>
            <person name="Zhang J."/>
            <person name="Wing R."/>
        </authorList>
    </citation>
    <scope>NUCLEOTIDE SEQUENCE</scope>
</reference>
<sequence length="128" mass="13181">MAAAGTSPASGGITPIDGDQIHARKTGGGGGVTAGSGCADVEGSNRAWPAVQLAGFSWIQRRLRVRGRPVAVVRTRLSSRLRRRRWQGAASQVPTAALRTVGDGGVDARAGYSDVAGSRSPWSTVLLS</sequence>
<name>A0A0D9VYE5_9ORYZ</name>
<protein>
    <submittedName>
        <fullName evidence="2">Uncharacterized protein</fullName>
    </submittedName>
</protein>
<keyword evidence="3" id="KW-1185">Reference proteome</keyword>
<feature type="region of interest" description="Disordered" evidence="1">
    <location>
        <begin position="1"/>
        <end position="39"/>
    </location>
</feature>
<dbReference type="EnsemblPlants" id="LPERR03G27060.1">
    <property type="protein sequence ID" value="LPERR03G27060.1"/>
    <property type="gene ID" value="LPERR03G27060"/>
</dbReference>
<accession>A0A0D9VYE5</accession>
<proteinExistence type="predicted"/>
<organism evidence="2 3">
    <name type="scientific">Leersia perrieri</name>
    <dbReference type="NCBI Taxonomy" id="77586"/>
    <lineage>
        <taxon>Eukaryota</taxon>
        <taxon>Viridiplantae</taxon>
        <taxon>Streptophyta</taxon>
        <taxon>Embryophyta</taxon>
        <taxon>Tracheophyta</taxon>
        <taxon>Spermatophyta</taxon>
        <taxon>Magnoliopsida</taxon>
        <taxon>Liliopsida</taxon>
        <taxon>Poales</taxon>
        <taxon>Poaceae</taxon>
        <taxon>BOP clade</taxon>
        <taxon>Oryzoideae</taxon>
        <taxon>Oryzeae</taxon>
        <taxon>Oryzinae</taxon>
        <taxon>Leersia</taxon>
    </lineage>
</organism>
<dbReference type="HOGENOM" id="CLU_1962753_0_0_1"/>